<sequence>MKTARNGQTFPRTTGSPFRPGGGAEDSTKRAEPRTTDEFRAPGESH</sequence>
<name>A0ABS2AMF0_9ACTN</name>
<accession>A0ABS2AMF0</accession>
<feature type="compositionally biased region" description="Basic and acidic residues" evidence="1">
    <location>
        <begin position="26"/>
        <end position="46"/>
    </location>
</feature>
<dbReference type="EMBL" id="JAENHP010000017">
    <property type="protein sequence ID" value="MBM2620975.1"/>
    <property type="molecule type" value="Genomic_DNA"/>
</dbReference>
<comment type="caution">
    <text evidence="2">The sequence shown here is derived from an EMBL/GenBank/DDBJ whole genome shotgun (WGS) entry which is preliminary data.</text>
</comment>
<feature type="compositionally biased region" description="Polar residues" evidence="1">
    <location>
        <begin position="1"/>
        <end position="16"/>
    </location>
</feature>
<evidence type="ECO:0000313" key="2">
    <source>
        <dbReference type="EMBL" id="MBM2620975.1"/>
    </source>
</evidence>
<gene>
    <name evidence="2" type="ORF">JIG36_36295</name>
</gene>
<protein>
    <submittedName>
        <fullName evidence="2">Uncharacterized protein</fullName>
    </submittedName>
</protein>
<keyword evidence="3" id="KW-1185">Reference proteome</keyword>
<feature type="region of interest" description="Disordered" evidence="1">
    <location>
        <begin position="1"/>
        <end position="46"/>
    </location>
</feature>
<reference evidence="2 3" key="1">
    <citation type="submission" date="2021-01" db="EMBL/GenBank/DDBJ databases">
        <title>Actinoplanes sp. nov. LDG1-06 isolated from lichen.</title>
        <authorList>
            <person name="Saeng-In P."/>
            <person name="Phongsopitanun W."/>
            <person name="Kanchanasin P."/>
            <person name="Yuki M."/>
            <person name="Kudo T."/>
            <person name="Ohkuma M."/>
            <person name="Tanasupawat S."/>
        </authorList>
    </citation>
    <scope>NUCLEOTIDE SEQUENCE [LARGE SCALE GENOMIC DNA]</scope>
    <source>
        <strain evidence="2 3">LDG1-06</strain>
    </source>
</reference>
<dbReference type="Proteomes" id="UP000632138">
    <property type="component" value="Unassembled WGS sequence"/>
</dbReference>
<dbReference type="RefSeq" id="WP_203380961.1">
    <property type="nucleotide sequence ID" value="NZ_JAENHP010000017.1"/>
</dbReference>
<evidence type="ECO:0000256" key="1">
    <source>
        <dbReference type="SAM" id="MobiDB-lite"/>
    </source>
</evidence>
<organism evidence="2 3">
    <name type="scientific">Paractinoplanes ovalisporus</name>
    <dbReference type="NCBI Taxonomy" id="2810368"/>
    <lineage>
        <taxon>Bacteria</taxon>
        <taxon>Bacillati</taxon>
        <taxon>Actinomycetota</taxon>
        <taxon>Actinomycetes</taxon>
        <taxon>Micromonosporales</taxon>
        <taxon>Micromonosporaceae</taxon>
        <taxon>Paractinoplanes</taxon>
    </lineage>
</organism>
<evidence type="ECO:0000313" key="3">
    <source>
        <dbReference type="Proteomes" id="UP000632138"/>
    </source>
</evidence>
<proteinExistence type="predicted"/>